<comment type="caution">
    <text evidence="2">The sequence shown here is derived from an EMBL/GenBank/DDBJ whole genome shotgun (WGS) entry which is preliminary data.</text>
</comment>
<dbReference type="OrthoDB" id="2114974at2759"/>
<feature type="chain" id="PRO_5021357662" evidence="1">
    <location>
        <begin position="16"/>
        <end position="231"/>
    </location>
</feature>
<dbReference type="STRING" id="246404.A0A507FDY6"/>
<dbReference type="Proteomes" id="UP000320333">
    <property type="component" value="Unassembled WGS sequence"/>
</dbReference>
<sequence>MKTFALLALSAMALGAPTNRRDIADAMGTLLNGVGSAAKDLFASGSKAKDASGAPVNTDTAPYSVLFAPAAPKDATDAFSNFANHVYGVSASLLGLSTAIGPEQIKALARIGYAHEVLEAIEAGKMESEASTANSPALQALIKNTPCVNNGFKLAELDPTPQNALYVAQQICIVRDALILPNILEMGKLSGAKNLIVFTPVGPMLGQGAVAVQQPGSELVLAAQKALGCSE</sequence>
<dbReference type="EMBL" id="QEAP01000182">
    <property type="protein sequence ID" value="TPX73488.1"/>
    <property type="molecule type" value="Genomic_DNA"/>
</dbReference>
<gene>
    <name evidence="2" type="ORF">CcCBS67573_g05236</name>
</gene>
<protein>
    <submittedName>
        <fullName evidence="2">Uncharacterized protein</fullName>
    </submittedName>
</protein>
<keyword evidence="1" id="KW-0732">Signal</keyword>
<evidence type="ECO:0000313" key="2">
    <source>
        <dbReference type="EMBL" id="TPX73488.1"/>
    </source>
</evidence>
<reference evidence="2 3" key="1">
    <citation type="journal article" date="2019" name="Sci. Rep.">
        <title>Comparative genomics of chytrid fungi reveal insights into the obligate biotrophic and pathogenic lifestyle of Synchytrium endobioticum.</title>
        <authorList>
            <person name="van de Vossenberg B.T.L.H."/>
            <person name="Warris S."/>
            <person name="Nguyen H.D.T."/>
            <person name="van Gent-Pelzer M.P.E."/>
            <person name="Joly D.L."/>
            <person name="van de Geest H.C."/>
            <person name="Bonants P.J.M."/>
            <person name="Smith D.S."/>
            <person name="Levesque C.A."/>
            <person name="van der Lee T.A.J."/>
        </authorList>
    </citation>
    <scope>NUCLEOTIDE SEQUENCE [LARGE SCALE GENOMIC DNA]</scope>
    <source>
        <strain evidence="2 3">CBS 675.73</strain>
    </source>
</reference>
<keyword evidence="3" id="KW-1185">Reference proteome</keyword>
<proteinExistence type="predicted"/>
<dbReference type="AlphaFoldDB" id="A0A507FDY6"/>
<evidence type="ECO:0000256" key="1">
    <source>
        <dbReference type="SAM" id="SignalP"/>
    </source>
</evidence>
<feature type="signal peptide" evidence="1">
    <location>
        <begin position="1"/>
        <end position="15"/>
    </location>
</feature>
<accession>A0A507FDY6</accession>
<organism evidence="2 3">
    <name type="scientific">Chytriomyces confervae</name>
    <dbReference type="NCBI Taxonomy" id="246404"/>
    <lineage>
        <taxon>Eukaryota</taxon>
        <taxon>Fungi</taxon>
        <taxon>Fungi incertae sedis</taxon>
        <taxon>Chytridiomycota</taxon>
        <taxon>Chytridiomycota incertae sedis</taxon>
        <taxon>Chytridiomycetes</taxon>
        <taxon>Chytridiales</taxon>
        <taxon>Chytriomycetaceae</taxon>
        <taxon>Chytriomyces</taxon>
    </lineage>
</organism>
<name>A0A507FDY6_9FUNG</name>
<evidence type="ECO:0000313" key="3">
    <source>
        <dbReference type="Proteomes" id="UP000320333"/>
    </source>
</evidence>